<dbReference type="PANTHER" id="PTHR42756:SF1">
    <property type="entry name" value="TRANSCRIPTIONAL REPRESSOR OF EMRAB OPERON"/>
    <property type="match status" value="1"/>
</dbReference>
<dbReference type="InterPro" id="IPR000835">
    <property type="entry name" value="HTH_MarR-typ"/>
</dbReference>
<dbReference type="STRING" id="1318466.BN85407920"/>
<dbReference type="PROSITE" id="PS50995">
    <property type="entry name" value="HTH_MARR_2"/>
    <property type="match status" value="1"/>
</dbReference>
<dbReference type="KEGG" id="apal:BN85407920"/>
<dbReference type="AlphaFoldDB" id="U4KKR0"/>
<evidence type="ECO:0000256" key="2">
    <source>
        <dbReference type="ARBA" id="ARBA00023125"/>
    </source>
</evidence>
<dbReference type="Proteomes" id="UP000032740">
    <property type="component" value="Chromosome"/>
</dbReference>
<keyword evidence="1" id="KW-0805">Transcription regulation</keyword>
<accession>U4KKR0</accession>
<reference evidence="5 6" key="1">
    <citation type="journal article" date="2013" name="J. Mol. Microbiol. Biotechnol.">
        <title>Analysis of the Complete Genomes of Acholeplasma brassicae , A. palmae and A. laidlawii and Their Comparison to the Obligate Parasites from ' Candidatus Phytoplasma'.</title>
        <authorList>
            <person name="Kube M."/>
            <person name="Siewert C."/>
            <person name="Migdoll A.M."/>
            <person name="Duduk B."/>
            <person name="Holz S."/>
            <person name="Rabus R."/>
            <person name="Seemuller E."/>
            <person name="Mitrovic J."/>
            <person name="Muller I."/>
            <person name="Buttner C."/>
            <person name="Reinhardt R."/>
        </authorList>
    </citation>
    <scope>NUCLEOTIDE SEQUENCE [LARGE SCALE GENOMIC DNA]</scope>
    <source>
        <strain evidence="5 6">J233</strain>
    </source>
</reference>
<dbReference type="PRINTS" id="PR00598">
    <property type="entry name" value="HTHMARR"/>
</dbReference>
<keyword evidence="3" id="KW-0804">Transcription</keyword>
<evidence type="ECO:0000256" key="3">
    <source>
        <dbReference type="ARBA" id="ARBA00023163"/>
    </source>
</evidence>
<dbReference type="GO" id="GO:0003677">
    <property type="term" value="F:DNA binding"/>
    <property type="evidence" value="ECO:0007669"/>
    <property type="project" value="UniProtKB-KW"/>
</dbReference>
<evidence type="ECO:0000313" key="5">
    <source>
        <dbReference type="EMBL" id="CCV64369.1"/>
    </source>
</evidence>
<evidence type="ECO:0000256" key="1">
    <source>
        <dbReference type="ARBA" id="ARBA00023015"/>
    </source>
</evidence>
<keyword evidence="6" id="KW-1185">Reference proteome</keyword>
<dbReference type="Pfam" id="PF12802">
    <property type="entry name" value="MarR_2"/>
    <property type="match status" value="1"/>
</dbReference>
<sequence>MPSHLITVLFKATKKLEEKIKEDTMQHGLNLSEFGVLEALYTKERLYVNELCQKILVPNSSMTYTLDKLTKLNLIERKRDEVDKRSYKVQLTIEGHRKMKEILKEHYIFLDTLTETLTKDEQENLRELLKKIGYANEL</sequence>
<dbReference type="EMBL" id="FO681347">
    <property type="protein sequence ID" value="CCV64369.1"/>
    <property type="molecule type" value="Genomic_DNA"/>
</dbReference>
<proteinExistence type="predicted"/>
<name>U4KKR0_ALTPJ</name>
<gene>
    <name evidence="5" type="ORF">BN85407920</name>
</gene>
<dbReference type="Gene3D" id="1.10.10.10">
    <property type="entry name" value="Winged helix-like DNA-binding domain superfamily/Winged helix DNA-binding domain"/>
    <property type="match status" value="1"/>
</dbReference>
<protein>
    <submittedName>
        <fullName evidence="5">Transcriptional regulator, MarR family</fullName>
    </submittedName>
</protein>
<dbReference type="GO" id="GO:0003700">
    <property type="term" value="F:DNA-binding transcription factor activity"/>
    <property type="evidence" value="ECO:0007669"/>
    <property type="project" value="InterPro"/>
</dbReference>
<evidence type="ECO:0000313" key="6">
    <source>
        <dbReference type="Proteomes" id="UP000032740"/>
    </source>
</evidence>
<dbReference type="InterPro" id="IPR036388">
    <property type="entry name" value="WH-like_DNA-bd_sf"/>
</dbReference>
<dbReference type="InterPro" id="IPR036390">
    <property type="entry name" value="WH_DNA-bd_sf"/>
</dbReference>
<dbReference type="SUPFAM" id="SSF46785">
    <property type="entry name" value="Winged helix' DNA-binding domain"/>
    <property type="match status" value="1"/>
</dbReference>
<evidence type="ECO:0000259" key="4">
    <source>
        <dbReference type="PROSITE" id="PS50995"/>
    </source>
</evidence>
<dbReference type="RefSeq" id="WP_026659281.1">
    <property type="nucleotide sequence ID" value="NC_022538.1"/>
</dbReference>
<dbReference type="PANTHER" id="PTHR42756">
    <property type="entry name" value="TRANSCRIPTIONAL REGULATOR, MARR"/>
    <property type="match status" value="1"/>
</dbReference>
<dbReference type="HOGENOM" id="CLU_083287_27_2_14"/>
<dbReference type="OrthoDB" id="9799747at2"/>
<organism evidence="5 6">
    <name type="scientific">Alteracholeplasma palmae (strain ATCC 49389 / J233)</name>
    <name type="common">Acholeplasma palmae</name>
    <dbReference type="NCBI Taxonomy" id="1318466"/>
    <lineage>
        <taxon>Bacteria</taxon>
        <taxon>Bacillati</taxon>
        <taxon>Mycoplasmatota</taxon>
        <taxon>Mollicutes</taxon>
        <taxon>Acholeplasmatales</taxon>
        <taxon>Acholeplasmataceae</taxon>
        <taxon>Acholeplasma</taxon>
    </lineage>
</organism>
<keyword evidence="2" id="KW-0238">DNA-binding</keyword>
<feature type="domain" description="HTH marR-type" evidence="4">
    <location>
        <begin position="2"/>
        <end position="134"/>
    </location>
</feature>
<dbReference type="SMART" id="SM00347">
    <property type="entry name" value="HTH_MARR"/>
    <property type="match status" value="1"/>
</dbReference>